<feature type="transmembrane region" description="Helical" evidence="1">
    <location>
        <begin position="110"/>
        <end position="131"/>
    </location>
</feature>
<name>A0A4V2MLB8_9SPHI</name>
<protein>
    <submittedName>
        <fullName evidence="2">Uncharacterized protein</fullName>
    </submittedName>
</protein>
<dbReference type="OrthoDB" id="749329at2"/>
<dbReference type="RefSeq" id="WP_131596160.1">
    <property type="nucleotide sequence ID" value="NZ_SJSL01000002.1"/>
</dbReference>
<dbReference type="Proteomes" id="UP000293347">
    <property type="component" value="Unassembled WGS sequence"/>
</dbReference>
<proteinExistence type="predicted"/>
<organism evidence="2 3">
    <name type="scientific">Pedobacter psychroterrae</name>
    <dbReference type="NCBI Taxonomy" id="2530453"/>
    <lineage>
        <taxon>Bacteria</taxon>
        <taxon>Pseudomonadati</taxon>
        <taxon>Bacteroidota</taxon>
        <taxon>Sphingobacteriia</taxon>
        <taxon>Sphingobacteriales</taxon>
        <taxon>Sphingobacteriaceae</taxon>
        <taxon>Pedobacter</taxon>
    </lineage>
</organism>
<accession>A0A4V2MLB8</accession>
<keyword evidence="1" id="KW-0812">Transmembrane</keyword>
<evidence type="ECO:0000256" key="1">
    <source>
        <dbReference type="SAM" id="Phobius"/>
    </source>
</evidence>
<feature type="transmembrane region" description="Helical" evidence="1">
    <location>
        <begin position="290"/>
        <end position="310"/>
    </location>
</feature>
<gene>
    <name evidence="2" type="ORF">EZ437_11615</name>
</gene>
<dbReference type="EMBL" id="SJSL01000002">
    <property type="protein sequence ID" value="TCD01387.1"/>
    <property type="molecule type" value="Genomic_DNA"/>
</dbReference>
<dbReference type="AlphaFoldDB" id="A0A4V2MLB8"/>
<evidence type="ECO:0000313" key="3">
    <source>
        <dbReference type="Proteomes" id="UP000293347"/>
    </source>
</evidence>
<feature type="transmembrane region" description="Helical" evidence="1">
    <location>
        <begin position="253"/>
        <end position="278"/>
    </location>
</feature>
<keyword evidence="1" id="KW-1133">Transmembrane helix</keyword>
<comment type="caution">
    <text evidence="2">The sequence shown here is derived from an EMBL/GenBank/DDBJ whole genome shotgun (WGS) entry which is preliminary data.</text>
</comment>
<keyword evidence="3" id="KW-1185">Reference proteome</keyword>
<sequence>MEKPVSINLRGTTISELTDFRFDTVANEHQFFQLTFRRALLQTDFDLSAPESFYNTPVRLNFLTPSGKVRQVTGNIITLKGIDRTRHLPEVTIAGTFYSPVGKFPKLDRFIWGAIVLPLLLMGSVFLYAHLLKDKLVERTGTVASYSRNSSYKGTRRHAFKVAPFQASFKRSYYRPIVNRPSEYIDALFTSSYDGYHADSTGQPVQFFVLDGDVDKLSAKGETVPFFGLRHAGKPYSSLDQSLDILYYAKDLVWWYFLWVIYAFAEIALLGFVFYYYRMFAFKDDPRKRIVSWSFAVLIAILNIPVILMFI</sequence>
<keyword evidence="1" id="KW-0472">Membrane</keyword>
<reference evidence="2 3" key="1">
    <citation type="submission" date="2019-02" db="EMBL/GenBank/DDBJ databases">
        <title>Pedobacter sp. RP-1-14 sp. nov., isolated from Arctic soil.</title>
        <authorList>
            <person name="Dahal R.H."/>
        </authorList>
    </citation>
    <scope>NUCLEOTIDE SEQUENCE [LARGE SCALE GENOMIC DNA]</scope>
    <source>
        <strain evidence="2 3">RP-1-14</strain>
    </source>
</reference>
<evidence type="ECO:0000313" key="2">
    <source>
        <dbReference type="EMBL" id="TCD01387.1"/>
    </source>
</evidence>